<accession>A0A0J1BGU2</accession>
<feature type="compositionally biased region" description="Polar residues" evidence="1">
    <location>
        <begin position="48"/>
        <end position="63"/>
    </location>
</feature>
<evidence type="ECO:0000313" key="3">
    <source>
        <dbReference type="Proteomes" id="UP000036367"/>
    </source>
</evidence>
<evidence type="ECO:0000256" key="1">
    <source>
        <dbReference type="SAM" id="MobiDB-lite"/>
    </source>
</evidence>
<feature type="compositionally biased region" description="Low complexity" evidence="1">
    <location>
        <begin position="34"/>
        <end position="44"/>
    </location>
</feature>
<keyword evidence="3" id="KW-1185">Reference proteome</keyword>
<feature type="region of interest" description="Disordered" evidence="1">
    <location>
        <begin position="31"/>
        <end position="63"/>
    </location>
</feature>
<dbReference type="AlphaFoldDB" id="A0A0J1BGU2"/>
<gene>
    <name evidence="2" type="ORF">RISK_002400</name>
</gene>
<dbReference type="EMBL" id="LECT01000017">
    <property type="protein sequence ID" value="KLU05768.1"/>
    <property type="molecule type" value="Genomic_DNA"/>
</dbReference>
<reference evidence="2" key="1">
    <citation type="submission" date="2015-05" db="EMBL/GenBank/DDBJ databases">
        <title>Permanent draft genome of Rhodopirellula islandicus K833.</title>
        <authorList>
            <person name="Kizina J."/>
            <person name="Richter M."/>
            <person name="Glockner F.O."/>
            <person name="Harder J."/>
        </authorList>
    </citation>
    <scope>NUCLEOTIDE SEQUENCE [LARGE SCALE GENOMIC DNA]</scope>
    <source>
        <strain evidence="2">K833</strain>
    </source>
</reference>
<protein>
    <submittedName>
        <fullName evidence="2">Uncharacterized protein</fullName>
    </submittedName>
</protein>
<dbReference type="Proteomes" id="UP000036367">
    <property type="component" value="Unassembled WGS sequence"/>
</dbReference>
<evidence type="ECO:0000313" key="2">
    <source>
        <dbReference type="EMBL" id="KLU05768.1"/>
    </source>
</evidence>
<organism evidence="2 3">
    <name type="scientific">Rhodopirellula islandica</name>
    <dbReference type="NCBI Taxonomy" id="595434"/>
    <lineage>
        <taxon>Bacteria</taxon>
        <taxon>Pseudomonadati</taxon>
        <taxon>Planctomycetota</taxon>
        <taxon>Planctomycetia</taxon>
        <taxon>Pirellulales</taxon>
        <taxon>Pirellulaceae</taxon>
        <taxon>Rhodopirellula</taxon>
    </lineage>
</organism>
<sequence>MANSQVLLHRQTVHLPEVSCPSAYFNEKRAMVNQSPSPSLQSQLKRVATQSSHVTGSNHDVDQ</sequence>
<comment type="caution">
    <text evidence="2">The sequence shown here is derived from an EMBL/GenBank/DDBJ whole genome shotgun (WGS) entry which is preliminary data.</text>
</comment>
<dbReference type="STRING" id="595434.RISK_002400"/>
<proteinExistence type="predicted"/>
<name>A0A0J1BGU2_RHOIS</name>